<sequence length="151" mass="17015">MSAQTVRTTHTPTSLVPASYLPCFCLDCQLMHDYAFSNIITTMSAASFCNSTPLLCFRITSTRSAMPDWTSSACCFYPNRWRGSASEGISQLCIMCRQRTLFMSYRSCRCIFSMPRSMERREIASFRSGDPKRLLKAVSSSGAKRMTFNTS</sequence>
<protein>
    <submittedName>
        <fullName evidence="1">Uncharacterized protein</fullName>
    </submittedName>
</protein>
<dbReference type="EMBL" id="JMSN01000033">
    <property type="protein sequence ID" value="KDN46821.1"/>
    <property type="molecule type" value="Genomic_DNA"/>
</dbReference>
<comment type="caution">
    <text evidence="1">The sequence shown here is derived from an EMBL/GenBank/DDBJ whole genome shotgun (WGS) entry which is preliminary data.</text>
</comment>
<dbReference type="InParanoid" id="A0A066VZB6"/>
<evidence type="ECO:0000313" key="1">
    <source>
        <dbReference type="EMBL" id="KDN46821.1"/>
    </source>
</evidence>
<accession>A0A066VZB6</accession>
<dbReference type="GeneID" id="25261246"/>
<dbReference type="Proteomes" id="UP000027361">
    <property type="component" value="Unassembled WGS sequence"/>
</dbReference>
<dbReference type="AlphaFoldDB" id="A0A066VZB6"/>
<name>A0A066VZB6_TILAU</name>
<proteinExistence type="predicted"/>
<keyword evidence="2" id="KW-1185">Reference proteome</keyword>
<dbReference type="HOGENOM" id="CLU_1732758_0_0_1"/>
<gene>
    <name evidence="1" type="ORF">K437DRAFT_105198</name>
</gene>
<organism evidence="1 2">
    <name type="scientific">Tilletiaria anomala (strain ATCC 24038 / CBS 436.72 / UBC 951)</name>
    <dbReference type="NCBI Taxonomy" id="1037660"/>
    <lineage>
        <taxon>Eukaryota</taxon>
        <taxon>Fungi</taxon>
        <taxon>Dikarya</taxon>
        <taxon>Basidiomycota</taxon>
        <taxon>Ustilaginomycotina</taxon>
        <taxon>Exobasidiomycetes</taxon>
        <taxon>Georgefischeriales</taxon>
        <taxon>Tilletiariaceae</taxon>
        <taxon>Tilletiaria</taxon>
    </lineage>
</organism>
<dbReference type="RefSeq" id="XP_013243687.1">
    <property type="nucleotide sequence ID" value="XM_013388233.1"/>
</dbReference>
<reference evidence="1 2" key="1">
    <citation type="submission" date="2014-05" db="EMBL/GenBank/DDBJ databases">
        <title>Draft genome sequence of a rare smut relative, Tilletiaria anomala UBC 951.</title>
        <authorList>
            <consortium name="DOE Joint Genome Institute"/>
            <person name="Toome M."/>
            <person name="Kuo A."/>
            <person name="Henrissat B."/>
            <person name="Lipzen A."/>
            <person name="Tritt A."/>
            <person name="Yoshinaga Y."/>
            <person name="Zane M."/>
            <person name="Barry K."/>
            <person name="Grigoriev I.V."/>
            <person name="Spatafora J.W."/>
            <person name="Aimea M.C."/>
        </authorList>
    </citation>
    <scope>NUCLEOTIDE SEQUENCE [LARGE SCALE GENOMIC DNA]</scope>
    <source>
        <strain evidence="1 2">UBC 951</strain>
    </source>
</reference>
<evidence type="ECO:0000313" key="2">
    <source>
        <dbReference type="Proteomes" id="UP000027361"/>
    </source>
</evidence>